<reference evidence="12 13" key="1">
    <citation type="submission" date="2024-08" db="EMBL/GenBank/DDBJ databases">
        <authorList>
            <person name="Cucini C."/>
            <person name="Frati F."/>
        </authorList>
    </citation>
    <scope>NUCLEOTIDE SEQUENCE [LARGE SCALE GENOMIC DNA]</scope>
</reference>
<dbReference type="Proteomes" id="UP001642540">
    <property type="component" value="Unassembled WGS sequence"/>
</dbReference>
<evidence type="ECO:0000256" key="6">
    <source>
        <dbReference type="ARBA" id="ARBA00023136"/>
    </source>
</evidence>
<evidence type="ECO:0000256" key="3">
    <source>
        <dbReference type="ARBA" id="ARBA00022475"/>
    </source>
</evidence>
<dbReference type="Pfam" id="PF00060">
    <property type="entry name" value="Lig_chan"/>
    <property type="match status" value="1"/>
</dbReference>
<dbReference type="SUPFAM" id="SSF53850">
    <property type="entry name" value="Periplasmic binding protein-like II"/>
    <property type="match status" value="1"/>
</dbReference>
<evidence type="ECO:0000256" key="2">
    <source>
        <dbReference type="ARBA" id="ARBA00008685"/>
    </source>
</evidence>
<evidence type="ECO:0000313" key="13">
    <source>
        <dbReference type="Proteomes" id="UP001642540"/>
    </source>
</evidence>
<organism evidence="12 13">
    <name type="scientific">Orchesella dallaii</name>
    <dbReference type="NCBI Taxonomy" id="48710"/>
    <lineage>
        <taxon>Eukaryota</taxon>
        <taxon>Metazoa</taxon>
        <taxon>Ecdysozoa</taxon>
        <taxon>Arthropoda</taxon>
        <taxon>Hexapoda</taxon>
        <taxon>Collembola</taxon>
        <taxon>Entomobryomorpha</taxon>
        <taxon>Entomobryoidea</taxon>
        <taxon>Orchesellidae</taxon>
        <taxon>Orchesellinae</taxon>
        <taxon>Orchesella</taxon>
    </lineage>
</organism>
<keyword evidence="7" id="KW-0675">Receptor</keyword>
<accession>A0ABP1R8P1</accession>
<feature type="domain" description="Ionotropic glutamate receptor C-terminal" evidence="11">
    <location>
        <begin position="353"/>
        <end position="616"/>
    </location>
</feature>
<evidence type="ECO:0000256" key="10">
    <source>
        <dbReference type="SAM" id="SignalP"/>
    </source>
</evidence>
<dbReference type="EMBL" id="CAXLJM020000068">
    <property type="protein sequence ID" value="CAL8122830.1"/>
    <property type="molecule type" value="Genomic_DNA"/>
</dbReference>
<dbReference type="Gene3D" id="1.10.287.70">
    <property type="match status" value="1"/>
</dbReference>
<feature type="transmembrane region" description="Helical" evidence="9">
    <location>
        <begin position="607"/>
        <end position="626"/>
    </location>
</feature>
<keyword evidence="4 9" id="KW-0812">Transmembrane</keyword>
<evidence type="ECO:0000256" key="4">
    <source>
        <dbReference type="ARBA" id="ARBA00022692"/>
    </source>
</evidence>
<dbReference type="Gene3D" id="3.40.190.10">
    <property type="entry name" value="Periplasmic binding protein-like II"/>
    <property type="match status" value="1"/>
</dbReference>
<gene>
    <name evidence="12" type="ORF">ODALV1_LOCUS19973</name>
</gene>
<keyword evidence="13" id="KW-1185">Reference proteome</keyword>
<comment type="caution">
    <text evidence="12">The sequence shown here is derived from an EMBL/GenBank/DDBJ whole genome shotgun (WGS) entry which is preliminary data.</text>
</comment>
<keyword evidence="8" id="KW-0325">Glycoprotein</keyword>
<keyword evidence="5 9" id="KW-1133">Transmembrane helix</keyword>
<feature type="transmembrane region" description="Helical" evidence="9">
    <location>
        <begin position="355"/>
        <end position="376"/>
    </location>
</feature>
<dbReference type="InterPro" id="IPR052192">
    <property type="entry name" value="Insect_Ionotropic_Sensory_Rcpt"/>
</dbReference>
<keyword evidence="6 9" id="KW-0472">Membrane</keyword>
<feature type="chain" id="PRO_5045474231" description="Ionotropic glutamate receptor C-terminal domain-containing protein" evidence="10">
    <location>
        <begin position="20"/>
        <end position="655"/>
    </location>
</feature>
<comment type="subcellular location">
    <subcellularLocation>
        <location evidence="1">Cell membrane</location>
        <topology evidence="1">Multi-pass membrane protein</topology>
    </subcellularLocation>
</comment>
<evidence type="ECO:0000256" key="5">
    <source>
        <dbReference type="ARBA" id="ARBA00022989"/>
    </source>
</evidence>
<comment type="similarity">
    <text evidence="2">Belongs to the glutamate-gated ion channel (TC 1.A.10.1) family.</text>
</comment>
<sequence>MAFGAHFLILCTSFQVGFCLIPKEYFGTLLSNYFFKGYDLIVSVKKESEDNLLSWLKESNHSVFSVTLAGSKLSNTLESVRNISRRIEQIAMIIEFRNISHLETQLQVKRFYTRTELPQPVYFIITPSPAVYTALQHDENGLGRIAREFSINADLYLFGQELTANQIKKKKRNRIMLSDYQSQGFVGDPFPNDFGLTELYSLKNITFLEPVDMTETNVLQKVIRRNDFRSAPITAVAQYAYAGRAGFTSDNSSYTTGYEIDQLQYLASSFNFTIVPKMGAGWITLTEDKRLTGMGEQLINKEADISISSSEMLVYRAAQLTFLHPTYYATIWGFFKQPDTNSIRDIFINAFTLDLWLTMFATWFLIIVAMCALAIVKWKLGTLHENDKIVMQEVFIWAAGAICQQGWHVCPESGCMKIVFIFALITGLVSYVGYSAALVSILSVKVVPIQSLSDLVSYRYTIYQDNQTISTNHIIHDLESSGIISSLPHDQRTLKSDEALKKLMSSKSAFLGVSDLFYPSVRNHLCTDLKICKQIQKISVSKNRPVQGGMFVRKRSSFSDFFNHRILLMHERGLRYRLLENYFRATGVMCLDLSASEKEPLGLNDVVTAYVILLLGYLLSLTVFVIEKMCATSLTNNANDDVYNYAIPNKQYYIT</sequence>
<proteinExistence type="inferred from homology"/>
<evidence type="ECO:0000256" key="1">
    <source>
        <dbReference type="ARBA" id="ARBA00004651"/>
    </source>
</evidence>
<evidence type="ECO:0000256" key="9">
    <source>
        <dbReference type="SAM" id="Phobius"/>
    </source>
</evidence>
<evidence type="ECO:0000313" key="12">
    <source>
        <dbReference type="EMBL" id="CAL8122830.1"/>
    </source>
</evidence>
<dbReference type="PANTHER" id="PTHR42643">
    <property type="entry name" value="IONOTROPIC RECEPTOR 20A-RELATED"/>
    <property type="match status" value="1"/>
</dbReference>
<evidence type="ECO:0000256" key="7">
    <source>
        <dbReference type="ARBA" id="ARBA00023170"/>
    </source>
</evidence>
<dbReference type="InterPro" id="IPR001320">
    <property type="entry name" value="Iontro_rcpt_C"/>
</dbReference>
<protein>
    <recommendedName>
        <fullName evidence="11">Ionotropic glutamate receptor C-terminal domain-containing protein</fullName>
    </recommendedName>
</protein>
<evidence type="ECO:0000256" key="8">
    <source>
        <dbReference type="ARBA" id="ARBA00023180"/>
    </source>
</evidence>
<dbReference type="PANTHER" id="PTHR42643:SF32">
    <property type="entry name" value="IONOTROPIC RECEPTOR 31A, ISOFORM C-RELATED"/>
    <property type="match status" value="1"/>
</dbReference>
<keyword evidence="3" id="KW-1003">Cell membrane</keyword>
<keyword evidence="10" id="KW-0732">Signal</keyword>
<name>A0ABP1R8P1_9HEXA</name>
<evidence type="ECO:0000259" key="11">
    <source>
        <dbReference type="Pfam" id="PF00060"/>
    </source>
</evidence>
<feature type="signal peptide" evidence="10">
    <location>
        <begin position="1"/>
        <end position="19"/>
    </location>
</feature>
<feature type="transmembrane region" description="Helical" evidence="9">
    <location>
        <begin position="418"/>
        <end position="442"/>
    </location>
</feature>